<dbReference type="EMBL" id="JARPYI010000001">
    <property type="protein sequence ID" value="MDT2598892.1"/>
    <property type="molecule type" value="Genomic_DNA"/>
</dbReference>
<dbReference type="RefSeq" id="WP_311820933.1">
    <property type="nucleotide sequence ID" value="NZ_JARPYF010000001.1"/>
</dbReference>
<gene>
    <name evidence="1" type="ORF">P7D85_03845</name>
</gene>
<dbReference type="SFLD" id="SFLDS00003">
    <property type="entry name" value="Haloacid_Dehalogenase"/>
    <property type="match status" value="1"/>
</dbReference>
<dbReference type="Pfam" id="PF08282">
    <property type="entry name" value="Hydrolase_3"/>
    <property type="match status" value="1"/>
</dbReference>
<sequence length="265" mass="29491">MIKAVAVDMDGTFLDSQGQYDRERFEGIFQTMLEKDVRFIVASGNQYYQLRSFFPEKEEQITFVSENGALIFKNREVLKENHFTDNLVQELLAFLQAESSELEVVVCGLKSAYMLKSATQRFKEFSALYYFQLAELDSFADLPEDVIVKFALDVPVDQAPKVVADLNEAFKDQITAVSSGHGSIDIIIPGITKGSSIQWLLDQWGIAPNELAAFGDANNDLEMLALTEHSYAMKECSPDVLATAKNQAPSHNEAGVLQVLEGLLS</sequence>
<evidence type="ECO:0000313" key="2">
    <source>
        <dbReference type="Proteomes" id="UP001252875"/>
    </source>
</evidence>
<name>A0ABU3EW41_9ENTE</name>
<dbReference type="InterPro" id="IPR006379">
    <property type="entry name" value="HAD-SF_hydro_IIB"/>
</dbReference>
<dbReference type="InterPro" id="IPR036412">
    <property type="entry name" value="HAD-like_sf"/>
</dbReference>
<dbReference type="GO" id="GO:0016787">
    <property type="term" value="F:hydrolase activity"/>
    <property type="evidence" value="ECO:0007669"/>
    <property type="project" value="UniProtKB-KW"/>
</dbReference>
<dbReference type="Proteomes" id="UP001252875">
    <property type="component" value="Unassembled WGS sequence"/>
</dbReference>
<dbReference type="Gene3D" id="3.30.1240.10">
    <property type="match status" value="1"/>
</dbReference>
<dbReference type="PANTHER" id="PTHR10000">
    <property type="entry name" value="PHOSPHOSERINE PHOSPHATASE"/>
    <property type="match status" value="1"/>
</dbReference>
<dbReference type="SUPFAM" id="SSF56784">
    <property type="entry name" value="HAD-like"/>
    <property type="match status" value="1"/>
</dbReference>
<organism evidence="1 2">
    <name type="scientific">Enterococcus hulanensis</name>
    <dbReference type="NCBI Taxonomy" id="2559929"/>
    <lineage>
        <taxon>Bacteria</taxon>
        <taxon>Bacillati</taxon>
        <taxon>Bacillota</taxon>
        <taxon>Bacilli</taxon>
        <taxon>Lactobacillales</taxon>
        <taxon>Enterococcaceae</taxon>
        <taxon>Enterococcus</taxon>
    </lineage>
</organism>
<dbReference type="CDD" id="cd07518">
    <property type="entry name" value="HAD_YbiV-Like"/>
    <property type="match status" value="1"/>
</dbReference>
<dbReference type="PANTHER" id="PTHR10000:SF53">
    <property type="entry name" value="5-AMINO-6-(5-PHOSPHO-D-RIBITYLAMINO)URACIL PHOSPHATASE YBJI-RELATED"/>
    <property type="match status" value="1"/>
</dbReference>
<protein>
    <submittedName>
        <fullName evidence="1">Cof-type HAD-IIB family hydrolase</fullName>
    </submittedName>
</protein>
<keyword evidence="1" id="KW-0378">Hydrolase</keyword>
<dbReference type="InterPro" id="IPR000150">
    <property type="entry name" value="Cof"/>
</dbReference>
<comment type="caution">
    <text evidence="1">The sequence shown here is derived from an EMBL/GenBank/DDBJ whole genome shotgun (WGS) entry which is preliminary data.</text>
</comment>
<dbReference type="InterPro" id="IPR023214">
    <property type="entry name" value="HAD_sf"/>
</dbReference>
<dbReference type="NCBIfam" id="TIGR01484">
    <property type="entry name" value="HAD-SF-IIB"/>
    <property type="match status" value="1"/>
</dbReference>
<dbReference type="NCBIfam" id="TIGR00099">
    <property type="entry name" value="Cof-subfamily"/>
    <property type="match status" value="1"/>
</dbReference>
<dbReference type="SFLD" id="SFLDG01140">
    <property type="entry name" value="C2.B:_Phosphomannomutase_and_P"/>
    <property type="match status" value="1"/>
</dbReference>
<reference evidence="1 2" key="1">
    <citation type="submission" date="2023-03" db="EMBL/GenBank/DDBJ databases">
        <authorList>
            <person name="Shen W."/>
            <person name="Cai J."/>
        </authorList>
    </citation>
    <scope>NUCLEOTIDE SEQUENCE [LARGE SCALE GENOMIC DNA]</scope>
    <source>
        <strain evidence="1 2">D6-4</strain>
    </source>
</reference>
<keyword evidence="2" id="KW-1185">Reference proteome</keyword>
<accession>A0ABU3EW41</accession>
<evidence type="ECO:0000313" key="1">
    <source>
        <dbReference type="EMBL" id="MDT2598892.1"/>
    </source>
</evidence>
<proteinExistence type="predicted"/>
<dbReference type="Gene3D" id="3.40.50.1000">
    <property type="entry name" value="HAD superfamily/HAD-like"/>
    <property type="match status" value="1"/>
</dbReference>